<feature type="domain" description="HTH tetR-type" evidence="3">
    <location>
        <begin position="11"/>
        <end position="71"/>
    </location>
</feature>
<gene>
    <name evidence="4" type="ORF">CcarbDRAFT_2084</name>
</gene>
<dbReference type="Pfam" id="PF00440">
    <property type="entry name" value="TetR_N"/>
    <property type="match status" value="1"/>
</dbReference>
<dbReference type="InterPro" id="IPR050624">
    <property type="entry name" value="HTH-type_Tx_Regulator"/>
</dbReference>
<feature type="DNA-binding region" description="H-T-H motif" evidence="2">
    <location>
        <begin position="34"/>
        <end position="53"/>
    </location>
</feature>
<dbReference type="GO" id="GO:0003677">
    <property type="term" value="F:DNA binding"/>
    <property type="evidence" value="ECO:0007669"/>
    <property type="project" value="UniProtKB-UniRule"/>
</dbReference>
<dbReference type="SUPFAM" id="SSF48498">
    <property type="entry name" value="Tetracyclin repressor-like, C-terminal domain"/>
    <property type="match status" value="1"/>
</dbReference>
<protein>
    <submittedName>
        <fullName evidence="4">Transcriptional regulator, TetR family</fullName>
    </submittedName>
</protein>
<evidence type="ECO:0000313" key="4">
    <source>
        <dbReference type="EMBL" id="EET87490.1"/>
    </source>
</evidence>
<keyword evidence="5" id="KW-1185">Reference proteome</keyword>
<dbReference type="PATRIC" id="fig|536227.13.peg.4961"/>
<dbReference type="PANTHER" id="PTHR43479">
    <property type="entry name" value="ACREF/ENVCD OPERON REPRESSOR-RELATED"/>
    <property type="match status" value="1"/>
</dbReference>
<dbReference type="InterPro" id="IPR001647">
    <property type="entry name" value="HTH_TetR"/>
</dbReference>
<dbReference type="eggNOG" id="COG1309">
    <property type="taxonomic scope" value="Bacteria"/>
</dbReference>
<sequence length="216" mass="25263">MSDNWHEKVKNKNRDEIISAGKELFLKYNFLNVNIKDLCTLAGVSRVTFYKYFDSIEELIFEIHVDILNNMKQWIKSVDKLDASGIERLRLILNAWVDFGKQNKDQMKFIILFDLYYECYNPNEALKLRRENFLSKEINDHFLNSVINTGIKDRSLRGDLDVIKTGCYIFSTIMGVLQRMSSTALLYENQDTIFEEVAQSVVESILNYIKNNDSTV</sequence>
<name>C6PTG7_9CLOT</name>
<dbReference type="Gene3D" id="1.10.357.10">
    <property type="entry name" value="Tetracycline Repressor, domain 2"/>
    <property type="match status" value="1"/>
</dbReference>
<evidence type="ECO:0000256" key="1">
    <source>
        <dbReference type="ARBA" id="ARBA00023125"/>
    </source>
</evidence>
<dbReference type="SUPFAM" id="SSF46689">
    <property type="entry name" value="Homeodomain-like"/>
    <property type="match status" value="1"/>
</dbReference>
<dbReference type="OrthoDB" id="9812134at2"/>
<dbReference type="InterPro" id="IPR036271">
    <property type="entry name" value="Tet_transcr_reg_TetR-rel_C_sf"/>
</dbReference>
<dbReference type="EMBL" id="ACVI01000029">
    <property type="protein sequence ID" value="EET87490.1"/>
    <property type="molecule type" value="Genomic_DNA"/>
</dbReference>
<dbReference type="STRING" id="536227.Ccar_24025"/>
<keyword evidence="1 2" id="KW-0238">DNA-binding</keyword>
<accession>C6PTG7</accession>
<dbReference type="InterPro" id="IPR009057">
    <property type="entry name" value="Homeodomain-like_sf"/>
</dbReference>
<dbReference type="PANTHER" id="PTHR43479:SF11">
    <property type="entry name" value="ACREF_ENVCD OPERON REPRESSOR-RELATED"/>
    <property type="match status" value="1"/>
</dbReference>
<dbReference type="KEGG" id="cck:Ccar_24025"/>
<dbReference type="Gene3D" id="1.10.10.60">
    <property type="entry name" value="Homeodomain-like"/>
    <property type="match status" value="1"/>
</dbReference>
<evidence type="ECO:0000313" key="5">
    <source>
        <dbReference type="Proteomes" id="UP000004198"/>
    </source>
</evidence>
<dbReference type="Proteomes" id="UP000004198">
    <property type="component" value="Unassembled WGS sequence"/>
</dbReference>
<dbReference type="PROSITE" id="PS50977">
    <property type="entry name" value="HTH_TETR_2"/>
    <property type="match status" value="1"/>
</dbReference>
<organism evidence="4 5">
    <name type="scientific">Clostridium carboxidivorans P7</name>
    <dbReference type="NCBI Taxonomy" id="536227"/>
    <lineage>
        <taxon>Bacteria</taxon>
        <taxon>Bacillati</taxon>
        <taxon>Bacillota</taxon>
        <taxon>Clostridia</taxon>
        <taxon>Eubacteriales</taxon>
        <taxon>Clostridiaceae</taxon>
        <taxon>Clostridium</taxon>
    </lineage>
</organism>
<evidence type="ECO:0000259" key="3">
    <source>
        <dbReference type="PROSITE" id="PS50977"/>
    </source>
</evidence>
<reference evidence="4 5" key="1">
    <citation type="submission" date="2009-06" db="EMBL/GenBank/DDBJ databases">
        <title>The draft genome of Clostridium carboxidivorans P7.</title>
        <authorList>
            <consortium name="US DOE Joint Genome Institute (JGI-PGF)"/>
            <person name="Lucas S."/>
            <person name="Copeland A."/>
            <person name="Lapidus A."/>
            <person name="Glavina del Rio T."/>
            <person name="Tice H."/>
            <person name="Bruce D."/>
            <person name="Goodwin L."/>
            <person name="Pitluck S."/>
            <person name="Larimer F."/>
            <person name="Land M.L."/>
            <person name="Hauser L."/>
            <person name="Hemme C.L."/>
        </authorList>
    </citation>
    <scope>NUCLEOTIDE SEQUENCE [LARGE SCALE GENOMIC DNA]</scope>
    <source>
        <strain evidence="4 5">P7</strain>
    </source>
</reference>
<evidence type="ECO:0000256" key="2">
    <source>
        <dbReference type="PROSITE-ProRule" id="PRU00335"/>
    </source>
</evidence>
<dbReference type="RefSeq" id="WP_007060969.1">
    <property type="nucleotide sequence ID" value="NZ_ACVI01000029.1"/>
</dbReference>
<proteinExistence type="predicted"/>
<comment type="caution">
    <text evidence="4">The sequence shown here is derived from an EMBL/GenBank/DDBJ whole genome shotgun (WGS) entry which is preliminary data.</text>
</comment>
<dbReference type="AlphaFoldDB" id="C6PTG7"/>